<dbReference type="Proteomes" id="UP000766570">
    <property type="component" value="Unassembled WGS sequence"/>
</dbReference>
<evidence type="ECO:0008006" key="3">
    <source>
        <dbReference type="Google" id="ProtNLM"/>
    </source>
</evidence>
<protein>
    <recommendedName>
        <fullName evidence="3">PIN domain-containing protein</fullName>
    </recommendedName>
</protein>
<evidence type="ECO:0000313" key="2">
    <source>
        <dbReference type="Proteomes" id="UP000766570"/>
    </source>
</evidence>
<dbReference type="SUPFAM" id="SSF88723">
    <property type="entry name" value="PIN domain-like"/>
    <property type="match status" value="1"/>
</dbReference>
<keyword evidence="2" id="KW-1185">Reference proteome</keyword>
<dbReference type="EMBL" id="JAGIOE010000001">
    <property type="protein sequence ID" value="MBP2373350.1"/>
    <property type="molecule type" value="Genomic_DNA"/>
</dbReference>
<organism evidence="1 2">
    <name type="scientific">Paeniglutamicibacter psychrophenolicus</name>
    <dbReference type="NCBI Taxonomy" id="257454"/>
    <lineage>
        <taxon>Bacteria</taxon>
        <taxon>Bacillati</taxon>
        <taxon>Actinomycetota</taxon>
        <taxon>Actinomycetes</taxon>
        <taxon>Micrococcales</taxon>
        <taxon>Micrococcaceae</taxon>
        <taxon>Paeniglutamicibacter</taxon>
    </lineage>
</organism>
<evidence type="ECO:0000313" key="1">
    <source>
        <dbReference type="EMBL" id="MBP2373350.1"/>
    </source>
</evidence>
<comment type="caution">
    <text evidence="1">The sequence shown here is derived from an EMBL/GenBank/DDBJ whole genome shotgun (WGS) entry which is preliminary data.</text>
</comment>
<gene>
    <name evidence="1" type="ORF">JOF46_001262</name>
</gene>
<accession>A0ABS4WAW5</accession>
<name>A0ABS4WAW5_9MICC</name>
<dbReference type="InterPro" id="IPR029060">
    <property type="entry name" value="PIN-like_dom_sf"/>
</dbReference>
<sequence length="123" mass="13724">MAEFLYHLRKRNPSASEVVTGGLRRRLENACPDAMVEGYSIRAELIASGRDEFDAHVVAAAEHGLVDYLVTNNIKHFEPFREECEFEICTADDMLCLVDERRPGVVLISGAETAALLGQETQR</sequence>
<proteinExistence type="predicted"/>
<reference evidence="1 2" key="1">
    <citation type="submission" date="2021-03" db="EMBL/GenBank/DDBJ databases">
        <title>Sequencing the genomes of 1000 actinobacteria strains.</title>
        <authorList>
            <person name="Klenk H.-P."/>
        </authorList>
    </citation>
    <scope>NUCLEOTIDE SEQUENCE [LARGE SCALE GENOMIC DNA]</scope>
    <source>
        <strain evidence="1 2">DSM 15454</strain>
    </source>
</reference>